<evidence type="ECO:0000313" key="2">
    <source>
        <dbReference type="Proteomes" id="UP000016930"/>
    </source>
</evidence>
<dbReference type="AlphaFoldDB" id="M2R303"/>
<organism evidence="1 2">
    <name type="scientific">Ceriporiopsis subvermispora (strain B)</name>
    <name type="common">White-rot fungus</name>
    <name type="synonym">Gelatoporia subvermispora</name>
    <dbReference type="NCBI Taxonomy" id="914234"/>
    <lineage>
        <taxon>Eukaryota</taxon>
        <taxon>Fungi</taxon>
        <taxon>Dikarya</taxon>
        <taxon>Basidiomycota</taxon>
        <taxon>Agaricomycotina</taxon>
        <taxon>Agaricomycetes</taxon>
        <taxon>Polyporales</taxon>
        <taxon>Gelatoporiaceae</taxon>
        <taxon>Gelatoporia</taxon>
    </lineage>
</organism>
<protein>
    <submittedName>
        <fullName evidence="1">Uncharacterized protein</fullName>
    </submittedName>
</protein>
<keyword evidence="2" id="KW-1185">Reference proteome</keyword>
<reference evidence="1 2" key="1">
    <citation type="journal article" date="2012" name="Proc. Natl. Acad. Sci. U.S.A.">
        <title>Comparative genomics of Ceriporiopsis subvermispora and Phanerochaete chrysosporium provide insight into selective ligninolysis.</title>
        <authorList>
            <person name="Fernandez-Fueyo E."/>
            <person name="Ruiz-Duenas F.J."/>
            <person name="Ferreira P."/>
            <person name="Floudas D."/>
            <person name="Hibbett D.S."/>
            <person name="Canessa P."/>
            <person name="Larrondo L.F."/>
            <person name="James T.Y."/>
            <person name="Seelenfreund D."/>
            <person name="Lobos S."/>
            <person name="Polanco R."/>
            <person name="Tello M."/>
            <person name="Honda Y."/>
            <person name="Watanabe T."/>
            <person name="Watanabe T."/>
            <person name="Ryu J.S."/>
            <person name="Kubicek C.P."/>
            <person name="Schmoll M."/>
            <person name="Gaskell J."/>
            <person name="Hammel K.E."/>
            <person name="St John F.J."/>
            <person name="Vanden Wymelenberg A."/>
            <person name="Sabat G."/>
            <person name="Splinter BonDurant S."/>
            <person name="Syed K."/>
            <person name="Yadav J.S."/>
            <person name="Doddapaneni H."/>
            <person name="Subramanian V."/>
            <person name="Lavin J.L."/>
            <person name="Oguiza J.A."/>
            <person name="Perez G."/>
            <person name="Pisabarro A.G."/>
            <person name="Ramirez L."/>
            <person name="Santoyo F."/>
            <person name="Master E."/>
            <person name="Coutinho P.M."/>
            <person name="Henrissat B."/>
            <person name="Lombard V."/>
            <person name="Magnuson J.K."/>
            <person name="Kuees U."/>
            <person name="Hori C."/>
            <person name="Igarashi K."/>
            <person name="Samejima M."/>
            <person name="Held B.W."/>
            <person name="Barry K.W."/>
            <person name="LaButti K.M."/>
            <person name="Lapidus A."/>
            <person name="Lindquist E.A."/>
            <person name="Lucas S.M."/>
            <person name="Riley R."/>
            <person name="Salamov A.A."/>
            <person name="Hoffmeister D."/>
            <person name="Schwenk D."/>
            <person name="Hadar Y."/>
            <person name="Yarden O."/>
            <person name="de Vries R.P."/>
            <person name="Wiebenga A."/>
            <person name="Stenlid J."/>
            <person name="Eastwood D."/>
            <person name="Grigoriev I.V."/>
            <person name="Berka R.M."/>
            <person name="Blanchette R.A."/>
            <person name="Kersten P."/>
            <person name="Martinez A.T."/>
            <person name="Vicuna R."/>
            <person name="Cullen D."/>
        </authorList>
    </citation>
    <scope>NUCLEOTIDE SEQUENCE [LARGE SCALE GENOMIC DNA]</scope>
    <source>
        <strain evidence="1 2">B</strain>
    </source>
</reference>
<accession>M2R303</accession>
<dbReference type="EMBL" id="KB445794">
    <property type="protein sequence ID" value="EMD38905.1"/>
    <property type="molecule type" value="Genomic_DNA"/>
</dbReference>
<sequence>MLKHQLFMVTHETSKPIVNFITGITTTAVRLKAIGVPLDKEKITDVIIYVLAPSYAAKEQLKKEFIAYDVDGKYVPGGNLNALIAHTKDRLPAACYRCWKVGPITCFCPVPVPLQTGSTPTSNQDNMLLCANVATFNDGFKQVF</sequence>
<dbReference type="HOGENOM" id="CLU_1796244_0_0_1"/>
<gene>
    <name evidence="1" type="ORF">CERSUDRAFT_92943</name>
</gene>
<name>M2R303_CERS8</name>
<dbReference type="STRING" id="914234.M2R303"/>
<proteinExistence type="predicted"/>
<dbReference type="Proteomes" id="UP000016930">
    <property type="component" value="Unassembled WGS sequence"/>
</dbReference>
<evidence type="ECO:0000313" key="1">
    <source>
        <dbReference type="EMBL" id="EMD38905.1"/>
    </source>
</evidence>
<dbReference type="OrthoDB" id="2797670at2759"/>